<evidence type="ECO:0000313" key="4">
    <source>
        <dbReference type="EMBL" id="AWU95539.1"/>
    </source>
</evidence>
<evidence type="ECO:0000259" key="2">
    <source>
        <dbReference type="PROSITE" id="PS51192"/>
    </source>
</evidence>
<dbReference type="CDD" id="cd18793">
    <property type="entry name" value="SF2_C_SNF"/>
    <property type="match status" value="1"/>
</dbReference>
<dbReference type="AlphaFoldDB" id="A0A2U9SCZ4"/>
<geneLocation type="plasmid" evidence="4 5">
    <name>unnamed1</name>
</geneLocation>
<keyword evidence="4" id="KW-0614">Plasmid</keyword>
<accession>A0A2U9SCZ4</accession>
<evidence type="ECO:0000313" key="5">
    <source>
        <dbReference type="Proteomes" id="UP000249605"/>
    </source>
</evidence>
<reference evidence="4 5" key="1">
    <citation type="submission" date="2018-06" db="EMBL/GenBank/DDBJ databases">
        <title>Complete genome sequencing of Azospirillum sp. M2T2B2.</title>
        <authorList>
            <person name="Heo J."/>
            <person name="Kim S.-J."/>
            <person name="Kwon S.-W."/>
            <person name="Anandham R."/>
        </authorList>
    </citation>
    <scope>NUCLEOTIDE SEQUENCE [LARGE SCALE GENOMIC DNA]</scope>
    <source>
        <strain evidence="4 5">M2T2B2</strain>
        <plasmid evidence="4 5">unnamed1</plasmid>
    </source>
</reference>
<dbReference type="RefSeq" id="WP_111068305.1">
    <property type="nucleotide sequence ID" value="NZ_CP029830.1"/>
</dbReference>
<dbReference type="InterPro" id="IPR038718">
    <property type="entry name" value="SNF2-like_sf"/>
</dbReference>
<dbReference type="PANTHER" id="PTHR45766">
    <property type="entry name" value="DNA ANNEALING HELICASE AND ENDONUCLEASE ZRANB3 FAMILY MEMBER"/>
    <property type="match status" value="1"/>
</dbReference>
<dbReference type="GO" id="GO:0006281">
    <property type="term" value="P:DNA repair"/>
    <property type="evidence" value="ECO:0007669"/>
    <property type="project" value="TreeGrafter"/>
</dbReference>
<dbReference type="InterPro" id="IPR027417">
    <property type="entry name" value="P-loop_NTPase"/>
</dbReference>
<dbReference type="GO" id="GO:0005524">
    <property type="term" value="F:ATP binding"/>
    <property type="evidence" value="ECO:0007669"/>
    <property type="project" value="InterPro"/>
</dbReference>
<dbReference type="Pfam" id="PF00176">
    <property type="entry name" value="SNF2-rel_dom"/>
    <property type="match status" value="1"/>
</dbReference>
<evidence type="ECO:0000256" key="1">
    <source>
        <dbReference type="ARBA" id="ARBA00022801"/>
    </source>
</evidence>
<feature type="domain" description="Helicase ATP-binding" evidence="2">
    <location>
        <begin position="113"/>
        <end position="272"/>
    </location>
</feature>
<name>A0A2U9SCZ4_9PROT</name>
<feature type="domain" description="Helicase C-terminal" evidence="3">
    <location>
        <begin position="413"/>
        <end position="571"/>
    </location>
</feature>
<dbReference type="PANTHER" id="PTHR45766:SF6">
    <property type="entry name" value="SWI_SNF-RELATED MATRIX-ASSOCIATED ACTIN-DEPENDENT REGULATOR OF CHROMATIN SUBFAMILY A-LIKE PROTEIN 1"/>
    <property type="match status" value="1"/>
</dbReference>
<dbReference type="InterPro" id="IPR049730">
    <property type="entry name" value="SNF2/RAD54-like_C"/>
</dbReference>
<dbReference type="InterPro" id="IPR001650">
    <property type="entry name" value="Helicase_C-like"/>
</dbReference>
<keyword evidence="1" id="KW-0378">Hydrolase</keyword>
<organism evidence="4 5">
    <name type="scientific">Azospirillum ramasamyi</name>
    <dbReference type="NCBI Taxonomy" id="682998"/>
    <lineage>
        <taxon>Bacteria</taxon>
        <taxon>Pseudomonadati</taxon>
        <taxon>Pseudomonadota</taxon>
        <taxon>Alphaproteobacteria</taxon>
        <taxon>Rhodospirillales</taxon>
        <taxon>Azospirillaceae</taxon>
        <taxon>Azospirillum</taxon>
    </lineage>
</organism>
<dbReference type="InterPro" id="IPR014001">
    <property type="entry name" value="Helicase_ATP-bd"/>
</dbReference>
<dbReference type="SUPFAM" id="SSF52540">
    <property type="entry name" value="P-loop containing nucleoside triphosphate hydrolases"/>
    <property type="match status" value="2"/>
</dbReference>
<dbReference type="PROSITE" id="PS51194">
    <property type="entry name" value="HELICASE_CTER"/>
    <property type="match status" value="1"/>
</dbReference>
<dbReference type="PROSITE" id="PS51192">
    <property type="entry name" value="HELICASE_ATP_BIND_1"/>
    <property type="match status" value="1"/>
</dbReference>
<dbReference type="EMBL" id="CP029830">
    <property type="protein sequence ID" value="AWU95539.1"/>
    <property type="molecule type" value="Genomic_DNA"/>
</dbReference>
<dbReference type="Gene3D" id="3.40.50.300">
    <property type="entry name" value="P-loop containing nucleotide triphosphate hydrolases"/>
    <property type="match status" value="1"/>
</dbReference>
<gene>
    <name evidence="4" type="ORF">DM194_14615</name>
</gene>
<dbReference type="Gene3D" id="3.40.50.10810">
    <property type="entry name" value="Tandem AAA-ATPase domain"/>
    <property type="match status" value="1"/>
</dbReference>
<dbReference type="GO" id="GO:0004386">
    <property type="term" value="F:helicase activity"/>
    <property type="evidence" value="ECO:0007669"/>
    <property type="project" value="UniProtKB-KW"/>
</dbReference>
<dbReference type="GO" id="GO:0016787">
    <property type="term" value="F:hydrolase activity"/>
    <property type="evidence" value="ECO:0007669"/>
    <property type="project" value="UniProtKB-KW"/>
</dbReference>
<dbReference type="Pfam" id="PF00271">
    <property type="entry name" value="Helicase_C"/>
    <property type="match status" value="1"/>
</dbReference>
<dbReference type="OrthoDB" id="9814088at2"/>
<sequence length="572" mass="61767">MKLRYDTIPSVPVFRWHGGYDTRHIPKGAGFDYNPSSRTWSTRLASKARLLAEYADEATLEQIERTALAQEAAARAAEMAAAATIAASRAVDANVEIPVPPGLAYLPYQRAGIAYAMQRKDVLIADQMGLGKTIQAIGVINSELGAEPRLRVLIVAPKIALTNWCRELAKWLVRPLTIGIATTKAWPETDVVVVNYDILSKLGDRLRVVQWDIAVFDEAHALKDGKAARTKAALGATGQPPIPARRRLFLTGTPILNRPIELYPMLHAMGVREASNFYKFAARYCDGRNTKFGFDASGASNLDELQSVMRKSVMVRRLKADVLTELPEKRISVVEIPCDNPGLSRAVAAEKRALDTAERETGRLKAAVEAAKAGGNDAAYRAAVANLRAGRSAAFQEMSRLRHQTAVAKVPQVVEHLLGVLGSATDAVLVFAHHSDVIAGIVDGLHEAGHEAAVITGDTSDKDRQDAQDDIQLGRKRIFVGSMRACGVAITLTAASTVVFAEQDWTPGIMQQAEDRAHRIGQRNAVLVQHLVLDGSFDATMAKTVAAKGGVIEEALDVEAEPGDAPEMSLAV</sequence>
<dbReference type="SMART" id="SM00490">
    <property type="entry name" value="HELICc"/>
    <property type="match status" value="1"/>
</dbReference>
<dbReference type="InterPro" id="IPR000330">
    <property type="entry name" value="SNF2_N"/>
</dbReference>
<keyword evidence="5" id="KW-1185">Reference proteome</keyword>
<dbReference type="SMART" id="SM00487">
    <property type="entry name" value="DEXDc"/>
    <property type="match status" value="1"/>
</dbReference>
<evidence type="ECO:0000259" key="3">
    <source>
        <dbReference type="PROSITE" id="PS51194"/>
    </source>
</evidence>
<dbReference type="GO" id="GO:0031297">
    <property type="term" value="P:replication fork processing"/>
    <property type="evidence" value="ECO:0007669"/>
    <property type="project" value="TreeGrafter"/>
</dbReference>
<dbReference type="KEGG" id="azm:DM194_14615"/>
<protein>
    <recommendedName>
        <fullName evidence="6">ATP-dependent helicase</fullName>
    </recommendedName>
</protein>
<dbReference type="Proteomes" id="UP000249605">
    <property type="component" value="Plasmid unnamed1"/>
</dbReference>
<proteinExistence type="predicted"/>
<evidence type="ECO:0008006" key="6">
    <source>
        <dbReference type="Google" id="ProtNLM"/>
    </source>
</evidence>